<evidence type="ECO:0000256" key="7">
    <source>
        <dbReference type="SAM" id="MobiDB-lite"/>
    </source>
</evidence>
<dbReference type="Gene3D" id="3.30.160.60">
    <property type="entry name" value="Classic Zinc Finger"/>
    <property type="match status" value="1"/>
</dbReference>
<dbReference type="GO" id="GO:0008270">
    <property type="term" value="F:zinc ion binding"/>
    <property type="evidence" value="ECO:0007669"/>
    <property type="project" value="UniProtKB-KW"/>
</dbReference>
<accession>A0A834VD28</accession>
<evidence type="ECO:0000313" key="10">
    <source>
        <dbReference type="EnsemblMetazoa" id="KAF7491145.1"/>
    </source>
</evidence>
<proteinExistence type="inferred from homology"/>
<comment type="similarity">
    <text evidence="1">Belongs to the ZC2HC1 family.</text>
</comment>
<feature type="region of interest" description="Disordered" evidence="7">
    <location>
        <begin position="126"/>
        <end position="221"/>
    </location>
</feature>
<gene>
    <name evidence="9" type="ORF">SSS_8486</name>
</gene>
<evidence type="ECO:0000313" key="11">
    <source>
        <dbReference type="Proteomes" id="UP000070412"/>
    </source>
</evidence>
<keyword evidence="11" id="KW-1185">Reference proteome</keyword>
<sequence length="761" mass="86226">MTLNENESATTTAVGDLNGQISNEYRMNFDEEIISTKHFPRGQSDSEFDAPVGHQSDEILQNQSSSSGSLQELVPCHLCGRKFLQNRLEKHLIICKKIKEKKRQLFDAAKQRAENLDKINHCDVDPSLTKQIAQPKRKINEQNNNDRSTNKSKEPPPSSSSSSSSKKQSNWRQQHQEFIRTIRAARGAPIIDDDDDDNNNRDYDGNGKDGDRNKTKPLPSNVIECPTCNRRFSIKAADRHLKWCAENQQKQKDRQQNDLKNQEALERMRARTKYKPMLQSNSKESKTTSSSMKRSRSISTLDTNSIKTDPNIAETKAVRNKASTTTTSNNKNNNLHKKISKSSENLTTKLAGANHQPRNVSIVSKSRPIQDRSPCRQQQRTINSNRNKSRANQRTNDSENVVHYTTNNNSHHRNVASKIDTGLNLDRSSSHNKQRQTERSAPVMKFKEKFPNHLQRENVRSIIDQYQDIEHILRRNSTAIYDDSPKTVPGVRTGGISPMKNSSSVNNVYVKKRNVLEENRSMKNVNKNLSLRTADDDVGDDEKFRTNGLQKFGNDIKKRIDQYITRLYDNELWPNGFLGNDRSTMMMATNTANKISMIKSGQFRHSSSAQSDDARMSTSDSTDSGLGVIFNGGNGNQSIVERATDRTMVRGKSLERNGSKHSSRTFRADVISPTMSDIETNNRLLLRNGSLNDIELFDRSEPIEIGLMMNNANLGNEFGIGKSNEMTETKPRFCHQCGTKYPNILAKFCYECGSKRSESIV</sequence>
<keyword evidence="4 6" id="KW-0863">Zinc-finger</keyword>
<keyword evidence="5" id="KW-0862">Zinc</keyword>
<feature type="compositionally biased region" description="Low complexity" evidence="7">
    <location>
        <begin position="320"/>
        <end position="333"/>
    </location>
</feature>
<feature type="domain" description="C2HC/C3H-type" evidence="8">
    <location>
        <begin position="72"/>
        <end position="101"/>
    </location>
</feature>
<feature type="compositionally biased region" description="Low complexity" evidence="7">
    <location>
        <begin position="159"/>
        <end position="168"/>
    </location>
</feature>
<dbReference type="EnsemblMetazoa" id="SSS_8486s_mrna">
    <property type="protein sequence ID" value="KAF7491145.1"/>
    <property type="gene ID" value="SSS_8486"/>
</dbReference>
<feature type="compositionally biased region" description="Low complexity" evidence="7">
    <location>
        <begin position="287"/>
        <end position="300"/>
    </location>
</feature>
<evidence type="ECO:0000256" key="5">
    <source>
        <dbReference type="ARBA" id="ARBA00022833"/>
    </source>
</evidence>
<dbReference type="OrthoDB" id="10066537at2759"/>
<feature type="compositionally biased region" description="Polar residues" evidence="7">
    <location>
        <begin position="375"/>
        <end position="399"/>
    </location>
</feature>
<dbReference type="PANTHER" id="PTHR13555:SF25">
    <property type="entry name" value="ZINC FINGER C2HC DOMAIN-CONTAINING PROTEIN 1A"/>
    <property type="match status" value="1"/>
</dbReference>
<dbReference type="EMBL" id="WVUK01000060">
    <property type="protein sequence ID" value="KAF7491145.1"/>
    <property type="molecule type" value="Genomic_DNA"/>
</dbReference>
<dbReference type="InterPro" id="IPR026319">
    <property type="entry name" value="ZC2HC1A/B-like"/>
</dbReference>
<dbReference type="InterPro" id="IPR049899">
    <property type="entry name" value="Znf_C2HC_C3H"/>
</dbReference>
<name>A0A834VD28_SARSC</name>
<reference evidence="11" key="1">
    <citation type="journal article" date="2020" name="PLoS Negl. Trop. Dis.">
        <title>High-quality nuclear genome for Sarcoptes scabiei-A critical resource for a neglected parasite.</title>
        <authorList>
            <person name="Korhonen P.K."/>
            <person name="Gasser R.B."/>
            <person name="Ma G."/>
            <person name="Wang T."/>
            <person name="Stroehlein A.J."/>
            <person name="Young N.D."/>
            <person name="Ang C.S."/>
            <person name="Fernando D.D."/>
            <person name="Lu H.C."/>
            <person name="Taylor S."/>
            <person name="Reynolds S.L."/>
            <person name="Mofiz E."/>
            <person name="Najaraj S.H."/>
            <person name="Gowda H."/>
            <person name="Madugundu A."/>
            <person name="Renuse S."/>
            <person name="Holt D."/>
            <person name="Pandey A."/>
            <person name="Papenfuss A.T."/>
            <person name="Fischer K."/>
        </authorList>
    </citation>
    <scope>NUCLEOTIDE SEQUENCE [LARGE SCALE GENOMIC DNA]</scope>
</reference>
<dbReference type="Proteomes" id="UP000070412">
    <property type="component" value="Unassembled WGS sequence"/>
</dbReference>
<organism evidence="9">
    <name type="scientific">Sarcoptes scabiei</name>
    <name type="common">Itch mite</name>
    <name type="synonym">Acarus scabiei</name>
    <dbReference type="NCBI Taxonomy" id="52283"/>
    <lineage>
        <taxon>Eukaryota</taxon>
        <taxon>Metazoa</taxon>
        <taxon>Ecdysozoa</taxon>
        <taxon>Arthropoda</taxon>
        <taxon>Chelicerata</taxon>
        <taxon>Arachnida</taxon>
        <taxon>Acari</taxon>
        <taxon>Acariformes</taxon>
        <taxon>Sarcoptiformes</taxon>
        <taxon>Astigmata</taxon>
        <taxon>Psoroptidia</taxon>
        <taxon>Sarcoptoidea</taxon>
        <taxon>Sarcoptidae</taxon>
        <taxon>Sarcoptinae</taxon>
        <taxon>Sarcoptes</taxon>
    </lineage>
</organism>
<feature type="region of interest" description="Disordered" evidence="7">
    <location>
        <begin position="269"/>
        <end position="399"/>
    </location>
</feature>
<keyword evidence="3" id="KW-0677">Repeat</keyword>
<feature type="compositionally biased region" description="Polar residues" evidence="7">
    <location>
        <begin position="603"/>
        <end position="623"/>
    </location>
</feature>
<evidence type="ECO:0000256" key="3">
    <source>
        <dbReference type="ARBA" id="ARBA00022737"/>
    </source>
</evidence>
<reference evidence="10" key="3">
    <citation type="submission" date="2022-06" db="UniProtKB">
        <authorList>
            <consortium name="EnsemblMetazoa"/>
        </authorList>
    </citation>
    <scope>IDENTIFICATION</scope>
</reference>
<evidence type="ECO:0000256" key="6">
    <source>
        <dbReference type="PROSITE-ProRule" id="PRU01371"/>
    </source>
</evidence>
<dbReference type="PANTHER" id="PTHR13555">
    <property type="entry name" value="C2H2 ZINC FINGER CGI-62-RELATED"/>
    <property type="match status" value="1"/>
</dbReference>
<evidence type="ECO:0000256" key="4">
    <source>
        <dbReference type="ARBA" id="ARBA00022771"/>
    </source>
</evidence>
<feature type="region of interest" description="Disordered" evidence="7">
    <location>
        <begin position="602"/>
        <end position="623"/>
    </location>
</feature>
<feature type="compositionally biased region" description="Basic and acidic residues" evidence="7">
    <location>
        <begin position="198"/>
        <end position="214"/>
    </location>
</feature>
<evidence type="ECO:0000256" key="2">
    <source>
        <dbReference type="ARBA" id="ARBA00022723"/>
    </source>
</evidence>
<protein>
    <submittedName>
        <fullName evidence="9">Zinc finger C2HC domain-containing protein 1A</fullName>
    </submittedName>
</protein>
<keyword evidence="2" id="KW-0479">Metal-binding</keyword>
<evidence type="ECO:0000256" key="1">
    <source>
        <dbReference type="ARBA" id="ARBA00010843"/>
    </source>
</evidence>
<evidence type="ECO:0000313" key="9">
    <source>
        <dbReference type="EMBL" id="KAF7491145.1"/>
    </source>
</evidence>
<evidence type="ECO:0000259" key="8">
    <source>
        <dbReference type="PROSITE" id="PS52027"/>
    </source>
</evidence>
<dbReference type="AlphaFoldDB" id="A0A834VD28"/>
<dbReference type="PROSITE" id="PS52027">
    <property type="entry name" value="ZF_C2HC_C3H"/>
    <property type="match status" value="1"/>
</dbReference>
<dbReference type="Pfam" id="PF13913">
    <property type="entry name" value="zf-C2HC_2"/>
    <property type="match status" value="2"/>
</dbReference>
<reference evidence="9" key="2">
    <citation type="submission" date="2020-01" db="EMBL/GenBank/DDBJ databases">
        <authorList>
            <person name="Korhonen P.K.K."/>
            <person name="Guangxu M.G."/>
            <person name="Wang T.W."/>
            <person name="Stroehlein A.J.S."/>
            <person name="Young N.D."/>
            <person name="Ang C.-S.A."/>
            <person name="Fernando D.W.F."/>
            <person name="Lu H.L."/>
            <person name="Taylor S.T."/>
            <person name="Ehtesham M.E.M."/>
            <person name="Najaraj S.H.N."/>
            <person name="Harsha G.H.G."/>
            <person name="Madugundu A.M."/>
            <person name="Renuse S.R."/>
            <person name="Holt D.H."/>
            <person name="Pandey A.P."/>
            <person name="Papenfuss A.P."/>
            <person name="Gasser R.B.G."/>
            <person name="Fischer K.F."/>
        </authorList>
    </citation>
    <scope>NUCLEOTIDE SEQUENCE</scope>
    <source>
        <strain evidence="9">SSS_KF_BRIS2020</strain>
    </source>
</reference>